<dbReference type="InterPro" id="IPR051018">
    <property type="entry name" value="Bacteriophage_GH24"/>
</dbReference>
<protein>
    <recommendedName>
        <fullName evidence="4">Lysozyme</fullName>
        <ecNumber evidence="4">3.2.1.17</ecNumber>
    </recommendedName>
</protein>
<gene>
    <name evidence="5" type="ORF">UFOVP823_18</name>
</gene>
<accession>A0A6J5PCE3</accession>
<dbReference type="EMBL" id="LR796773">
    <property type="protein sequence ID" value="CAB4165204.1"/>
    <property type="molecule type" value="Genomic_DNA"/>
</dbReference>
<evidence type="ECO:0000313" key="5">
    <source>
        <dbReference type="EMBL" id="CAB4165204.1"/>
    </source>
</evidence>
<proteinExistence type="inferred from homology"/>
<dbReference type="SUPFAM" id="SSF53955">
    <property type="entry name" value="Lysozyme-like"/>
    <property type="match status" value="1"/>
</dbReference>
<evidence type="ECO:0000256" key="4">
    <source>
        <dbReference type="RuleBase" id="RU003788"/>
    </source>
</evidence>
<dbReference type="EC" id="3.2.1.17" evidence="4"/>
<evidence type="ECO:0000256" key="1">
    <source>
        <dbReference type="ARBA" id="ARBA00022529"/>
    </source>
</evidence>
<dbReference type="InterPro" id="IPR023346">
    <property type="entry name" value="Lysozyme-like_dom_sf"/>
</dbReference>
<keyword evidence="4" id="KW-0326">Glycosidase</keyword>
<name>A0A6J5PCE3_9CAUD</name>
<comment type="similarity">
    <text evidence="4">Belongs to the glycosyl hydrolase 24 family.</text>
</comment>
<sequence length="160" mass="18208">MADALDLAFEIATRPNFDCLHDPNPRTALIEPYHDPVGYPTQGYGRLLSRVEWEDLSKYPAITVEQAKADLVVDLKTAQRGTHRLIKADLQPHQWAALYDFTFNAGAGNLQISAFRAQINRGELADVPQQLLRWVYANHVKWPGLVRRRAAEGRMWTEGR</sequence>
<evidence type="ECO:0000256" key="2">
    <source>
        <dbReference type="ARBA" id="ARBA00022638"/>
    </source>
</evidence>
<evidence type="ECO:0000256" key="3">
    <source>
        <dbReference type="ARBA" id="ARBA00023200"/>
    </source>
</evidence>
<dbReference type="InterPro" id="IPR033907">
    <property type="entry name" value="Endolysin_autolysin"/>
</dbReference>
<organism evidence="5">
    <name type="scientific">uncultured Caudovirales phage</name>
    <dbReference type="NCBI Taxonomy" id="2100421"/>
    <lineage>
        <taxon>Viruses</taxon>
        <taxon>Duplodnaviria</taxon>
        <taxon>Heunggongvirae</taxon>
        <taxon>Uroviricota</taxon>
        <taxon>Caudoviricetes</taxon>
        <taxon>Peduoviridae</taxon>
        <taxon>Maltschvirus</taxon>
        <taxon>Maltschvirus maltsch</taxon>
    </lineage>
</organism>
<keyword evidence="1 4" id="KW-0929">Antimicrobial</keyword>
<dbReference type="GO" id="GO:0016998">
    <property type="term" value="P:cell wall macromolecule catabolic process"/>
    <property type="evidence" value="ECO:0007669"/>
    <property type="project" value="InterPro"/>
</dbReference>
<dbReference type="InterPro" id="IPR002196">
    <property type="entry name" value="Glyco_hydro_24"/>
</dbReference>
<dbReference type="GO" id="GO:0031640">
    <property type="term" value="P:killing of cells of another organism"/>
    <property type="evidence" value="ECO:0007669"/>
    <property type="project" value="UniProtKB-KW"/>
</dbReference>
<keyword evidence="4" id="KW-0378">Hydrolase</keyword>
<dbReference type="CDD" id="cd00737">
    <property type="entry name" value="lyz_endolysin_autolysin"/>
    <property type="match status" value="1"/>
</dbReference>
<keyword evidence="3" id="KW-1035">Host cytoplasm</keyword>
<reference evidence="5" key="1">
    <citation type="submission" date="2020-04" db="EMBL/GenBank/DDBJ databases">
        <authorList>
            <person name="Chiriac C."/>
            <person name="Salcher M."/>
            <person name="Ghai R."/>
            <person name="Kavagutti S V."/>
        </authorList>
    </citation>
    <scope>NUCLEOTIDE SEQUENCE</scope>
</reference>
<dbReference type="PANTHER" id="PTHR38107">
    <property type="match status" value="1"/>
</dbReference>
<dbReference type="GO" id="GO:0042742">
    <property type="term" value="P:defense response to bacterium"/>
    <property type="evidence" value="ECO:0007669"/>
    <property type="project" value="UniProtKB-KW"/>
</dbReference>
<dbReference type="GO" id="GO:0003796">
    <property type="term" value="F:lysozyme activity"/>
    <property type="evidence" value="ECO:0007669"/>
    <property type="project" value="UniProtKB-EC"/>
</dbReference>
<keyword evidence="2 4" id="KW-0081">Bacteriolytic enzyme</keyword>
<dbReference type="PANTHER" id="PTHR38107:SF3">
    <property type="entry name" value="LYSOZYME RRRD-RELATED"/>
    <property type="match status" value="1"/>
</dbReference>
<dbReference type="Pfam" id="PF00959">
    <property type="entry name" value="Phage_lysozyme"/>
    <property type="match status" value="1"/>
</dbReference>
<dbReference type="InterPro" id="IPR023347">
    <property type="entry name" value="Lysozyme_dom_sf"/>
</dbReference>
<dbReference type="GO" id="GO:0009253">
    <property type="term" value="P:peptidoglycan catabolic process"/>
    <property type="evidence" value="ECO:0007669"/>
    <property type="project" value="InterPro"/>
</dbReference>
<comment type="catalytic activity">
    <reaction evidence="4">
        <text>Hydrolysis of (1-&gt;4)-beta-linkages between N-acetylmuramic acid and N-acetyl-D-glucosamine residues in a peptidoglycan and between N-acetyl-D-glucosamine residues in chitodextrins.</text>
        <dbReference type="EC" id="3.2.1.17"/>
    </reaction>
</comment>
<dbReference type="Gene3D" id="1.10.530.40">
    <property type="match status" value="1"/>
</dbReference>